<proteinExistence type="predicted"/>
<dbReference type="RefSeq" id="WP_187769731.1">
    <property type="nucleotide sequence ID" value="NZ_JACTVM010000003.1"/>
</dbReference>
<dbReference type="InterPro" id="IPR006311">
    <property type="entry name" value="TAT_signal"/>
</dbReference>
<feature type="chain" id="PRO_5034124275" description="Family 43 glycosylhydrolase" evidence="1">
    <location>
        <begin position="32"/>
        <end position="357"/>
    </location>
</feature>
<name>A0A8I0EWU3_9ACTN</name>
<accession>A0A8I0EWU3</accession>
<dbReference type="SUPFAM" id="SSF75005">
    <property type="entry name" value="Arabinanase/levansucrase/invertase"/>
    <property type="match status" value="1"/>
</dbReference>
<dbReference type="PROSITE" id="PS51318">
    <property type="entry name" value="TAT"/>
    <property type="match status" value="1"/>
</dbReference>
<feature type="signal peptide" evidence="1">
    <location>
        <begin position="1"/>
        <end position="31"/>
    </location>
</feature>
<dbReference type="EMBL" id="JACTVM010000003">
    <property type="protein sequence ID" value="MBC9227073.1"/>
    <property type="molecule type" value="Genomic_DNA"/>
</dbReference>
<evidence type="ECO:0000313" key="2">
    <source>
        <dbReference type="EMBL" id="MBC9227073.1"/>
    </source>
</evidence>
<dbReference type="AlphaFoldDB" id="A0A8I0EWU3"/>
<keyword evidence="1" id="KW-0732">Signal</keyword>
<evidence type="ECO:0000256" key="1">
    <source>
        <dbReference type="SAM" id="SignalP"/>
    </source>
</evidence>
<organism evidence="2 3">
    <name type="scientific">Aeromicrobium senzhongii</name>
    <dbReference type="NCBI Taxonomy" id="2663859"/>
    <lineage>
        <taxon>Bacteria</taxon>
        <taxon>Bacillati</taxon>
        <taxon>Actinomycetota</taxon>
        <taxon>Actinomycetes</taxon>
        <taxon>Propionibacteriales</taxon>
        <taxon>Nocardioidaceae</taxon>
        <taxon>Aeromicrobium</taxon>
    </lineage>
</organism>
<gene>
    <name evidence="2" type="ORF">IBG24_12160</name>
</gene>
<evidence type="ECO:0008006" key="4">
    <source>
        <dbReference type="Google" id="ProtNLM"/>
    </source>
</evidence>
<comment type="caution">
    <text evidence="2">The sequence shown here is derived from an EMBL/GenBank/DDBJ whole genome shotgun (WGS) entry which is preliminary data.</text>
</comment>
<dbReference type="Gene3D" id="2.115.10.20">
    <property type="entry name" value="Glycosyl hydrolase domain, family 43"/>
    <property type="match status" value="1"/>
</dbReference>
<evidence type="ECO:0000313" key="3">
    <source>
        <dbReference type="Proteomes" id="UP000620591"/>
    </source>
</evidence>
<reference evidence="2" key="1">
    <citation type="submission" date="2020-09" db="EMBL/GenBank/DDBJ databases">
        <title>Novel species in genus Aeromicrobium.</title>
        <authorList>
            <person name="Zhang G."/>
        </authorList>
    </citation>
    <scope>NUCLEOTIDE SEQUENCE</scope>
    <source>
        <strain evidence="2">Zg-636</strain>
    </source>
</reference>
<dbReference type="Proteomes" id="UP000620591">
    <property type="component" value="Unassembled WGS sequence"/>
</dbReference>
<protein>
    <recommendedName>
        <fullName evidence="4">Family 43 glycosylhydrolase</fullName>
    </recommendedName>
</protein>
<dbReference type="InterPro" id="IPR023296">
    <property type="entry name" value="Glyco_hydro_beta-prop_sf"/>
</dbReference>
<sequence>MNRPYRRLVLAAVSAVAVLGAGALTAPAAQAAGPDAPILKKWANPGVAKLPSGGYVMTHTTSWNKPGAFATAPQPNGPWKRTGTTLLTGTPAWAKSAKQKRSVWAPSIIRGTNGRWVLFYSALVPGRGSQRCIGTGTSTRPTGPFVPDARPLSCFKGSGTKPKDLIPNEGTTSLIDATPAVVNGQTVLTYKTSHGYTRNGKKYWHTTIRMVALNPARPNQLIANPVNRNGRSVQLTSKRHRYIEENPSLIHRGGKYVLFTSWGWYGTHDRYWTQSRTNRSLWTGWPTTARRVTFPAGTNTWGQGNAQAIATSPGTWVLFWNGQEPGFKRGQGPKHLYVGKLGWKNGHPVVSKVLKRR</sequence>